<evidence type="ECO:0000313" key="2">
    <source>
        <dbReference type="Proteomes" id="UP000015105"/>
    </source>
</evidence>
<reference evidence="1" key="3">
    <citation type="journal article" date="2017" name="Nature">
        <title>Genome sequence of the progenitor of the wheat D genome Aegilops tauschii.</title>
        <authorList>
            <person name="Luo M.C."/>
            <person name="Gu Y.Q."/>
            <person name="Puiu D."/>
            <person name="Wang H."/>
            <person name="Twardziok S.O."/>
            <person name="Deal K.R."/>
            <person name="Huo N."/>
            <person name="Zhu T."/>
            <person name="Wang L."/>
            <person name="Wang Y."/>
            <person name="McGuire P.E."/>
            <person name="Liu S."/>
            <person name="Long H."/>
            <person name="Ramasamy R.K."/>
            <person name="Rodriguez J.C."/>
            <person name="Van S.L."/>
            <person name="Yuan L."/>
            <person name="Wang Z."/>
            <person name="Xia Z."/>
            <person name="Xiao L."/>
            <person name="Anderson O.D."/>
            <person name="Ouyang S."/>
            <person name="Liang Y."/>
            <person name="Zimin A.V."/>
            <person name="Pertea G."/>
            <person name="Qi P."/>
            <person name="Bennetzen J.L."/>
            <person name="Dai X."/>
            <person name="Dawson M.W."/>
            <person name="Muller H.G."/>
            <person name="Kugler K."/>
            <person name="Rivarola-Duarte L."/>
            <person name="Spannagl M."/>
            <person name="Mayer K.F.X."/>
            <person name="Lu F.H."/>
            <person name="Bevan M.W."/>
            <person name="Leroy P."/>
            <person name="Li P."/>
            <person name="You F.M."/>
            <person name="Sun Q."/>
            <person name="Liu Z."/>
            <person name="Lyons E."/>
            <person name="Wicker T."/>
            <person name="Salzberg S.L."/>
            <person name="Devos K.M."/>
            <person name="Dvorak J."/>
        </authorList>
    </citation>
    <scope>NUCLEOTIDE SEQUENCE [LARGE SCALE GENOMIC DNA]</scope>
    <source>
        <strain evidence="1">cv. AL8/78</strain>
    </source>
</reference>
<reference evidence="1" key="5">
    <citation type="journal article" date="2021" name="G3 (Bethesda)">
        <title>Aegilops tauschii genome assembly Aet v5.0 features greater sequence contiguity and improved annotation.</title>
        <authorList>
            <person name="Wang L."/>
            <person name="Zhu T."/>
            <person name="Rodriguez J.C."/>
            <person name="Deal K.R."/>
            <person name="Dubcovsky J."/>
            <person name="McGuire P.E."/>
            <person name="Lux T."/>
            <person name="Spannagl M."/>
            <person name="Mayer K.F.X."/>
            <person name="Baldrich P."/>
            <person name="Meyers B.C."/>
            <person name="Huo N."/>
            <person name="Gu Y.Q."/>
            <person name="Zhou H."/>
            <person name="Devos K.M."/>
            <person name="Bennetzen J.L."/>
            <person name="Unver T."/>
            <person name="Budak H."/>
            <person name="Gulick P.J."/>
            <person name="Galiba G."/>
            <person name="Kalapos B."/>
            <person name="Nelson D.R."/>
            <person name="Li P."/>
            <person name="You F.M."/>
            <person name="Luo M.C."/>
            <person name="Dvorak J."/>
        </authorList>
    </citation>
    <scope>NUCLEOTIDE SEQUENCE [LARGE SCALE GENOMIC DNA]</scope>
    <source>
        <strain evidence="1">cv. AL8/78</strain>
    </source>
</reference>
<accession>A0A453Q401</accession>
<dbReference type="EnsemblPlants" id="AET6Gv20971400.7">
    <property type="protein sequence ID" value="AET6Gv20971400.7"/>
    <property type="gene ID" value="AET6Gv20971400"/>
</dbReference>
<reference evidence="2" key="1">
    <citation type="journal article" date="2014" name="Science">
        <title>Ancient hybridizations among the ancestral genomes of bread wheat.</title>
        <authorList>
            <consortium name="International Wheat Genome Sequencing Consortium,"/>
            <person name="Marcussen T."/>
            <person name="Sandve S.R."/>
            <person name="Heier L."/>
            <person name="Spannagl M."/>
            <person name="Pfeifer M."/>
            <person name="Jakobsen K.S."/>
            <person name="Wulff B.B."/>
            <person name="Steuernagel B."/>
            <person name="Mayer K.F."/>
            <person name="Olsen O.A."/>
        </authorList>
    </citation>
    <scope>NUCLEOTIDE SEQUENCE [LARGE SCALE GENOMIC DNA]</scope>
    <source>
        <strain evidence="2">cv. AL8/78</strain>
    </source>
</reference>
<dbReference type="EnsemblPlants" id="AET6Gv20971400.3">
    <property type="protein sequence ID" value="AET6Gv20971400.3"/>
    <property type="gene ID" value="AET6Gv20971400"/>
</dbReference>
<dbReference type="Gramene" id="AET6Gv20971400.3">
    <property type="protein sequence ID" value="AET6Gv20971400.3"/>
    <property type="gene ID" value="AET6Gv20971400"/>
</dbReference>
<dbReference type="Gramene" id="AET6Gv20971400.7">
    <property type="protein sequence ID" value="AET6Gv20971400.7"/>
    <property type="gene ID" value="AET6Gv20971400"/>
</dbReference>
<dbReference type="AlphaFoldDB" id="A0A453Q401"/>
<keyword evidence="2" id="KW-1185">Reference proteome</keyword>
<dbReference type="Proteomes" id="UP000015105">
    <property type="component" value="Chromosome 6D"/>
</dbReference>
<evidence type="ECO:0000313" key="1">
    <source>
        <dbReference type="EnsemblPlants" id="AET6Gv20971400.3"/>
    </source>
</evidence>
<name>A0A453Q401_AEGTS</name>
<organism evidence="1 2">
    <name type="scientific">Aegilops tauschii subsp. strangulata</name>
    <name type="common">Goatgrass</name>
    <dbReference type="NCBI Taxonomy" id="200361"/>
    <lineage>
        <taxon>Eukaryota</taxon>
        <taxon>Viridiplantae</taxon>
        <taxon>Streptophyta</taxon>
        <taxon>Embryophyta</taxon>
        <taxon>Tracheophyta</taxon>
        <taxon>Spermatophyta</taxon>
        <taxon>Magnoliopsida</taxon>
        <taxon>Liliopsida</taxon>
        <taxon>Poales</taxon>
        <taxon>Poaceae</taxon>
        <taxon>BOP clade</taxon>
        <taxon>Pooideae</taxon>
        <taxon>Triticodae</taxon>
        <taxon>Triticeae</taxon>
        <taxon>Triticinae</taxon>
        <taxon>Aegilops</taxon>
    </lineage>
</organism>
<sequence>MVHRRRSLSTPPALPLGRRNRWVIGSSVRAWIVAVHLYSCFSLMMSRCRSTGSEAEGPSAGGSRRVLGDIGNIVPVHVLEGNIQLPAGITPITRSFSAEL</sequence>
<proteinExistence type="predicted"/>
<reference evidence="1" key="4">
    <citation type="submission" date="2019-03" db="UniProtKB">
        <authorList>
            <consortium name="EnsemblPlants"/>
        </authorList>
    </citation>
    <scope>IDENTIFICATION</scope>
</reference>
<reference evidence="2" key="2">
    <citation type="journal article" date="2017" name="Nat. Plants">
        <title>The Aegilops tauschii genome reveals multiple impacts of transposons.</title>
        <authorList>
            <person name="Zhao G."/>
            <person name="Zou C."/>
            <person name="Li K."/>
            <person name="Wang K."/>
            <person name="Li T."/>
            <person name="Gao L."/>
            <person name="Zhang X."/>
            <person name="Wang H."/>
            <person name="Yang Z."/>
            <person name="Liu X."/>
            <person name="Jiang W."/>
            <person name="Mao L."/>
            <person name="Kong X."/>
            <person name="Jiao Y."/>
            <person name="Jia J."/>
        </authorList>
    </citation>
    <scope>NUCLEOTIDE SEQUENCE [LARGE SCALE GENOMIC DNA]</scope>
    <source>
        <strain evidence="2">cv. AL8/78</strain>
    </source>
</reference>
<protein>
    <submittedName>
        <fullName evidence="1">Uncharacterized protein</fullName>
    </submittedName>
</protein>